<comment type="subunit">
    <text evidence="5">Homodimer.</text>
</comment>
<feature type="domain" description="Copper amine oxidase N2-terminal" evidence="15">
    <location>
        <begin position="15"/>
        <end position="100"/>
    </location>
</feature>
<dbReference type="RefSeq" id="WP_188879270.1">
    <property type="nucleotide sequence ID" value="NZ_BMOQ01000006.1"/>
</dbReference>
<name>A0A830GEK2_9EURY</name>
<keyword evidence="10 13" id="KW-0186">Copper</keyword>
<dbReference type="InterPro" id="IPR049947">
    <property type="entry name" value="Cu_Am_Ox_Cu-bd"/>
</dbReference>
<evidence type="ECO:0000259" key="15">
    <source>
        <dbReference type="Pfam" id="PF02727"/>
    </source>
</evidence>
<evidence type="ECO:0000256" key="6">
    <source>
        <dbReference type="ARBA" id="ARBA00022723"/>
    </source>
</evidence>
<dbReference type="AlphaFoldDB" id="A0A830GEK2"/>
<reference evidence="17 18" key="1">
    <citation type="journal article" date="2019" name="Int. J. Syst. Evol. Microbiol.">
        <title>The Global Catalogue of Microorganisms (GCM) 10K type strain sequencing project: providing services to taxonomists for standard genome sequencing and annotation.</title>
        <authorList>
            <consortium name="The Broad Institute Genomics Platform"/>
            <consortium name="The Broad Institute Genome Sequencing Center for Infectious Disease"/>
            <person name="Wu L."/>
            <person name="Ma J."/>
        </authorList>
    </citation>
    <scope>NUCLEOTIDE SEQUENCE [LARGE SCALE GENOMIC DNA]</scope>
    <source>
        <strain evidence="17 18">JCM 16331</strain>
    </source>
</reference>
<evidence type="ECO:0000256" key="3">
    <source>
        <dbReference type="ARBA" id="ARBA00001947"/>
    </source>
</evidence>
<keyword evidence="18" id="KW-1185">Reference proteome</keyword>
<evidence type="ECO:0000256" key="5">
    <source>
        <dbReference type="ARBA" id="ARBA00011738"/>
    </source>
</evidence>
<protein>
    <recommendedName>
        <fullName evidence="13">Amine oxidase</fullName>
        <ecNumber evidence="13">1.4.3.-</ecNumber>
    </recommendedName>
</protein>
<dbReference type="GO" id="GO:0016787">
    <property type="term" value="F:hydrolase activity"/>
    <property type="evidence" value="ECO:0007669"/>
    <property type="project" value="UniProtKB-KW"/>
</dbReference>
<dbReference type="PANTHER" id="PTHR10638">
    <property type="entry name" value="COPPER AMINE OXIDASE"/>
    <property type="match status" value="1"/>
</dbReference>
<dbReference type="Gene3D" id="3.10.450.40">
    <property type="match status" value="2"/>
</dbReference>
<evidence type="ECO:0000256" key="7">
    <source>
        <dbReference type="ARBA" id="ARBA00022772"/>
    </source>
</evidence>
<dbReference type="GO" id="GO:0005507">
    <property type="term" value="F:copper ion binding"/>
    <property type="evidence" value="ECO:0007669"/>
    <property type="project" value="InterPro"/>
</dbReference>
<dbReference type="GO" id="GO:0009308">
    <property type="term" value="P:amine metabolic process"/>
    <property type="evidence" value="ECO:0007669"/>
    <property type="project" value="UniProtKB-UniRule"/>
</dbReference>
<dbReference type="Pfam" id="PF01179">
    <property type="entry name" value="Cu_amine_oxid"/>
    <property type="match status" value="1"/>
</dbReference>
<evidence type="ECO:0000256" key="11">
    <source>
        <dbReference type="ARBA" id="ARBA00023211"/>
    </source>
</evidence>
<dbReference type="GO" id="GO:0048038">
    <property type="term" value="F:quinone binding"/>
    <property type="evidence" value="ECO:0007669"/>
    <property type="project" value="InterPro"/>
</dbReference>
<dbReference type="GO" id="GO:0008131">
    <property type="term" value="F:primary methylamine oxidase activity"/>
    <property type="evidence" value="ECO:0007669"/>
    <property type="project" value="UniProtKB-EC"/>
</dbReference>
<comment type="similarity">
    <text evidence="4 13">Belongs to the copper/topaquinone oxidase family.</text>
</comment>
<dbReference type="SUPFAM" id="SSF49998">
    <property type="entry name" value="Amine oxidase catalytic domain"/>
    <property type="match status" value="1"/>
</dbReference>
<dbReference type="InterPro" id="IPR023827">
    <property type="entry name" value="Peptidase_S8_Asp-AS"/>
</dbReference>
<gene>
    <name evidence="17" type="ORF">GCM10009021_24340</name>
</gene>
<keyword evidence="11" id="KW-0464">Manganese</keyword>
<keyword evidence="6 13" id="KW-0479">Metal-binding</keyword>
<comment type="cofactor">
    <cofactor evidence="13">
        <name>Cu cation</name>
        <dbReference type="ChEBI" id="CHEBI:23378"/>
    </cofactor>
    <text evidence="13">Contains 1 topaquinone per subunit.</text>
</comment>
<dbReference type="InterPro" id="IPR016182">
    <property type="entry name" value="Cu_amine_oxidase_N-reg"/>
</dbReference>
<dbReference type="NCBIfam" id="NF008559">
    <property type="entry name" value="PRK11504.1"/>
    <property type="match status" value="1"/>
</dbReference>
<keyword evidence="8" id="KW-0378">Hydrolase</keyword>
<dbReference type="InterPro" id="IPR036460">
    <property type="entry name" value="Cu_amine_oxidase_C_sf"/>
</dbReference>
<comment type="cofactor">
    <cofactor evidence="2">
        <name>Mn(2+)</name>
        <dbReference type="ChEBI" id="CHEBI:29035"/>
    </cofactor>
</comment>
<evidence type="ECO:0000256" key="2">
    <source>
        <dbReference type="ARBA" id="ARBA00001936"/>
    </source>
</evidence>
<dbReference type="PANTHER" id="PTHR10638:SF86">
    <property type="entry name" value="COPPER AMINE OXIDASE 1-RELATED"/>
    <property type="match status" value="1"/>
</dbReference>
<dbReference type="PROSITE" id="PS01165">
    <property type="entry name" value="COPPER_AMINE_OXID_2"/>
    <property type="match status" value="1"/>
</dbReference>
<sequence length="680" mass="77104">MATEPESAVDQTIDHPVDPLTRSEIEAARDILESERDIDSATRYVKIVLDEPSKDALRDYEKNGTVPSRKAFVILRDPIEKATYEAYISLTDGELTSWEHIEGVQPSITLEEFDRCEETVKANEEWRQAVAKRGVENFDLAIVDPWSAGHHLVPDDIDTDRRLSHAMSFIRTSEDDNGYARPLDGVHAWVDLDDMEVVKVLDTGVSESNVIDELEDAQYREEHRDLRTDLKPYNVDQPEGPSWDIDGRKVEWQNWHLRVGWTQREGLVLHNVGYEDDGEIRSVLNRASCAEMSVPYGSRDPNENWKNAFDVGEYNIGSLANPLTEGCDCLGYMHYFDGVMCDSSGDVNVIPNAICLHEEDYGTLWKHTDWRTENTEVRRNRRLVISFVATVGNYDYQFNWYLYQDGSIEGQVRLTGIDSVGLMAPDEDPGGFAEELAPQVKGMIHQHFFNFRLDVDIDGAENELYRVQNQAVPAGPNGVQNDWPGDPEQMNPAGQAFYAEKTQLESEQEAQELTDPHKGRYWQVVNPNKTNCVDEPAGYKLAPGENVEACAQPGSSVQARASFIDNHIWATPHRDDERFPAGEYPNQNPGSEGLPEWTEADRSLDGEDIVLWYTLGVNHITRPEDWPILPVHIASFKLEPVNFFDENPSIDVPPEHAIKDVQQRRAEKYDDPDAVSQTDD</sequence>
<accession>A0A830GEK2</accession>
<evidence type="ECO:0000313" key="17">
    <source>
        <dbReference type="EMBL" id="GGN22050.1"/>
    </source>
</evidence>
<evidence type="ECO:0000256" key="8">
    <source>
        <dbReference type="ARBA" id="ARBA00022801"/>
    </source>
</evidence>
<dbReference type="PROSITE" id="PS01164">
    <property type="entry name" value="COPPER_AMINE_OXID_1"/>
    <property type="match status" value="1"/>
</dbReference>
<keyword evidence="7 13" id="KW-0801">TPQ</keyword>
<dbReference type="InterPro" id="IPR049948">
    <property type="entry name" value="Cu_Am_ox_TPQ-bd"/>
</dbReference>
<evidence type="ECO:0000256" key="12">
    <source>
        <dbReference type="ARBA" id="ARBA00048032"/>
    </source>
</evidence>
<organism evidence="17 18">
    <name type="scientific">Halarchaeum nitratireducens</name>
    <dbReference type="NCBI Taxonomy" id="489913"/>
    <lineage>
        <taxon>Archaea</taxon>
        <taxon>Methanobacteriati</taxon>
        <taxon>Methanobacteriota</taxon>
        <taxon>Stenosarchaea group</taxon>
        <taxon>Halobacteria</taxon>
        <taxon>Halobacteriales</taxon>
        <taxon>Halobacteriaceae</taxon>
    </lineage>
</organism>
<evidence type="ECO:0000313" key="18">
    <source>
        <dbReference type="Proteomes" id="UP000608850"/>
    </source>
</evidence>
<evidence type="ECO:0000256" key="13">
    <source>
        <dbReference type="RuleBase" id="RU000672"/>
    </source>
</evidence>
<dbReference type="SUPFAM" id="SSF54416">
    <property type="entry name" value="Amine oxidase N-terminal region"/>
    <property type="match status" value="2"/>
</dbReference>
<comment type="cofactor">
    <cofactor evidence="1">
        <name>Cu cation</name>
        <dbReference type="ChEBI" id="CHEBI:23378"/>
    </cofactor>
</comment>
<comment type="caution">
    <text evidence="17">The sequence shown here is derived from an EMBL/GenBank/DDBJ whole genome shotgun (WGS) entry which is preliminary data.</text>
</comment>
<evidence type="ECO:0000256" key="1">
    <source>
        <dbReference type="ARBA" id="ARBA00001935"/>
    </source>
</evidence>
<dbReference type="OrthoDB" id="296432at2157"/>
<dbReference type="InterPro" id="IPR015802">
    <property type="entry name" value="Cu_amine_oxidase_N3"/>
</dbReference>
<dbReference type="EMBL" id="BMOQ01000006">
    <property type="protein sequence ID" value="GGN22050.1"/>
    <property type="molecule type" value="Genomic_DNA"/>
</dbReference>
<keyword evidence="9 13" id="KW-0560">Oxidoreductase</keyword>
<dbReference type="InterPro" id="IPR000269">
    <property type="entry name" value="Cu_amine_oxidase"/>
</dbReference>
<evidence type="ECO:0000259" key="16">
    <source>
        <dbReference type="Pfam" id="PF02728"/>
    </source>
</evidence>
<evidence type="ECO:0000256" key="10">
    <source>
        <dbReference type="ARBA" id="ARBA00023008"/>
    </source>
</evidence>
<comment type="PTM">
    <text evidence="13">Topaquinone (TPQ) is generated by copper-dependent autoxidation of a specific tyrosyl residue.</text>
</comment>
<evidence type="ECO:0000256" key="4">
    <source>
        <dbReference type="ARBA" id="ARBA00007983"/>
    </source>
</evidence>
<dbReference type="Gene3D" id="2.70.98.20">
    <property type="entry name" value="Copper amine oxidase, catalytic domain"/>
    <property type="match status" value="1"/>
</dbReference>
<dbReference type="Pfam" id="PF02728">
    <property type="entry name" value="Cu_amine_oxidN3"/>
    <property type="match status" value="1"/>
</dbReference>
<proteinExistence type="inferred from homology"/>
<dbReference type="InterPro" id="IPR015798">
    <property type="entry name" value="Cu_amine_oxidase_C"/>
</dbReference>
<evidence type="ECO:0000259" key="14">
    <source>
        <dbReference type="Pfam" id="PF01179"/>
    </source>
</evidence>
<dbReference type="EC" id="1.4.3.-" evidence="13"/>
<comment type="catalytic activity">
    <reaction evidence="12">
        <text>a primary methyl amine + O2 + H2O = an aldehyde + H2O2 + NH4(+)</text>
        <dbReference type="Rhea" id="RHEA:16153"/>
        <dbReference type="ChEBI" id="CHEBI:15377"/>
        <dbReference type="ChEBI" id="CHEBI:15379"/>
        <dbReference type="ChEBI" id="CHEBI:16240"/>
        <dbReference type="ChEBI" id="CHEBI:17478"/>
        <dbReference type="ChEBI" id="CHEBI:28938"/>
        <dbReference type="ChEBI" id="CHEBI:228804"/>
        <dbReference type="EC" id="1.4.3.21"/>
    </reaction>
</comment>
<comment type="cofactor">
    <cofactor evidence="3">
        <name>Zn(2+)</name>
        <dbReference type="ChEBI" id="CHEBI:29105"/>
    </cofactor>
</comment>
<dbReference type="Pfam" id="PF02727">
    <property type="entry name" value="Cu_amine_oxidN2"/>
    <property type="match status" value="1"/>
</dbReference>
<dbReference type="Proteomes" id="UP000608850">
    <property type="component" value="Unassembled WGS sequence"/>
</dbReference>
<feature type="domain" description="Copper amine oxidase N3-terminal" evidence="16">
    <location>
        <begin position="106"/>
        <end position="204"/>
    </location>
</feature>
<feature type="domain" description="Copper amine oxidase catalytic" evidence="14">
    <location>
        <begin position="234"/>
        <end position="650"/>
    </location>
</feature>
<evidence type="ECO:0000256" key="9">
    <source>
        <dbReference type="ARBA" id="ARBA00023002"/>
    </source>
</evidence>
<dbReference type="InterPro" id="IPR015800">
    <property type="entry name" value="Cu_amine_oxidase_N2"/>
</dbReference>
<dbReference type="PROSITE" id="PS00136">
    <property type="entry name" value="SUBTILASE_ASP"/>
    <property type="match status" value="1"/>
</dbReference>